<feature type="region of interest" description="Disordered" evidence="1">
    <location>
        <begin position="13"/>
        <end position="35"/>
    </location>
</feature>
<reference evidence="2" key="1">
    <citation type="submission" date="2021-04" db="EMBL/GenBank/DDBJ databases">
        <authorList>
            <person name="Tunstrom K."/>
        </authorList>
    </citation>
    <scope>NUCLEOTIDE SEQUENCE</scope>
</reference>
<evidence type="ECO:0000313" key="2">
    <source>
        <dbReference type="EMBL" id="CAG4962042.1"/>
    </source>
</evidence>
<gene>
    <name evidence="2" type="ORF">PAPOLLO_LOCUS6692</name>
</gene>
<name>A0A8S3WHZ8_PARAO</name>
<dbReference type="EMBL" id="CAJQZP010000444">
    <property type="protein sequence ID" value="CAG4962042.1"/>
    <property type="molecule type" value="Genomic_DNA"/>
</dbReference>
<comment type="caution">
    <text evidence="2">The sequence shown here is derived from an EMBL/GenBank/DDBJ whole genome shotgun (WGS) entry which is preliminary data.</text>
</comment>
<keyword evidence="3" id="KW-1185">Reference proteome</keyword>
<organism evidence="2 3">
    <name type="scientific">Parnassius apollo</name>
    <name type="common">Apollo butterfly</name>
    <name type="synonym">Papilio apollo</name>
    <dbReference type="NCBI Taxonomy" id="110799"/>
    <lineage>
        <taxon>Eukaryota</taxon>
        <taxon>Metazoa</taxon>
        <taxon>Ecdysozoa</taxon>
        <taxon>Arthropoda</taxon>
        <taxon>Hexapoda</taxon>
        <taxon>Insecta</taxon>
        <taxon>Pterygota</taxon>
        <taxon>Neoptera</taxon>
        <taxon>Endopterygota</taxon>
        <taxon>Lepidoptera</taxon>
        <taxon>Glossata</taxon>
        <taxon>Ditrysia</taxon>
        <taxon>Papilionoidea</taxon>
        <taxon>Papilionidae</taxon>
        <taxon>Parnassiinae</taxon>
        <taxon>Parnassini</taxon>
        <taxon>Parnassius</taxon>
        <taxon>Parnassius</taxon>
    </lineage>
</organism>
<dbReference type="Proteomes" id="UP000691718">
    <property type="component" value="Unassembled WGS sequence"/>
</dbReference>
<protein>
    <submittedName>
        <fullName evidence="2">(apollo) hypothetical protein</fullName>
    </submittedName>
</protein>
<sequence length="134" mass="14922">MIDDVACVKLRRQRRGGARSGGVQPPVEPKRSQAPPLCSTLASLAATFIASRCRAYSLERMPRMNLTDPRNVTKMKCGSELRPFARHAVIARPSFDARGLSYSPYSYRKDPLRGSSTLFSRALKREREVAPVSI</sequence>
<accession>A0A8S3WHZ8</accession>
<dbReference type="AlphaFoldDB" id="A0A8S3WHZ8"/>
<evidence type="ECO:0000256" key="1">
    <source>
        <dbReference type="SAM" id="MobiDB-lite"/>
    </source>
</evidence>
<evidence type="ECO:0000313" key="3">
    <source>
        <dbReference type="Proteomes" id="UP000691718"/>
    </source>
</evidence>
<proteinExistence type="predicted"/>